<accession>A0A0D2H886</accession>
<dbReference type="EMBL" id="KN847477">
    <property type="protein sequence ID" value="KIX06638.1"/>
    <property type="molecule type" value="Genomic_DNA"/>
</dbReference>
<dbReference type="GeneID" id="25292685"/>
<dbReference type="OrthoDB" id="1669814at2759"/>
<dbReference type="InterPro" id="IPR002347">
    <property type="entry name" value="SDR_fam"/>
</dbReference>
<dbReference type="FunFam" id="3.40.50.720:FF:000084">
    <property type="entry name" value="Short-chain dehydrogenase reductase"/>
    <property type="match status" value="1"/>
</dbReference>
<dbReference type="RefSeq" id="XP_013273774.1">
    <property type="nucleotide sequence ID" value="XM_013418320.1"/>
</dbReference>
<dbReference type="Pfam" id="PF13561">
    <property type="entry name" value="adh_short_C2"/>
    <property type="match status" value="1"/>
</dbReference>
<organism evidence="4 5">
    <name type="scientific">Rhinocladiella mackenziei CBS 650.93</name>
    <dbReference type="NCBI Taxonomy" id="1442369"/>
    <lineage>
        <taxon>Eukaryota</taxon>
        <taxon>Fungi</taxon>
        <taxon>Dikarya</taxon>
        <taxon>Ascomycota</taxon>
        <taxon>Pezizomycotina</taxon>
        <taxon>Eurotiomycetes</taxon>
        <taxon>Chaetothyriomycetidae</taxon>
        <taxon>Chaetothyriales</taxon>
        <taxon>Herpotrichiellaceae</taxon>
        <taxon>Rhinocladiella</taxon>
    </lineage>
</organism>
<dbReference type="SUPFAM" id="SSF51735">
    <property type="entry name" value="NAD(P)-binding Rossmann-fold domains"/>
    <property type="match status" value="1"/>
</dbReference>
<dbReference type="GO" id="GO:0016491">
    <property type="term" value="F:oxidoreductase activity"/>
    <property type="evidence" value="ECO:0007669"/>
    <property type="project" value="UniProtKB-KW"/>
</dbReference>
<dbReference type="PANTHER" id="PTHR24321:SF8">
    <property type="entry name" value="ESTRADIOL 17-BETA-DEHYDROGENASE 8-RELATED"/>
    <property type="match status" value="1"/>
</dbReference>
<evidence type="ECO:0000313" key="5">
    <source>
        <dbReference type="Proteomes" id="UP000053617"/>
    </source>
</evidence>
<protein>
    <recommendedName>
        <fullName evidence="6">3-oxoacyl-[acyl-carrier-protein] reductase</fullName>
    </recommendedName>
</protein>
<evidence type="ECO:0000256" key="1">
    <source>
        <dbReference type="ARBA" id="ARBA00006484"/>
    </source>
</evidence>
<dbReference type="PRINTS" id="PR00081">
    <property type="entry name" value="GDHRDH"/>
</dbReference>
<dbReference type="Gene3D" id="3.40.50.720">
    <property type="entry name" value="NAD(P)-binding Rossmann-like Domain"/>
    <property type="match status" value="1"/>
</dbReference>
<reference evidence="4 5" key="1">
    <citation type="submission" date="2015-01" db="EMBL/GenBank/DDBJ databases">
        <title>The Genome Sequence of Rhinocladiella mackenzie CBS 650.93.</title>
        <authorList>
            <consortium name="The Broad Institute Genomics Platform"/>
            <person name="Cuomo C."/>
            <person name="de Hoog S."/>
            <person name="Gorbushina A."/>
            <person name="Stielow B."/>
            <person name="Teixiera M."/>
            <person name="Abouelleil A."/>
            <person name="Chapman S.B."/>
            <person name="Priest M."/>
            <person name="Young S.K."/>
            <person name="Wortman J."/>
            <person name="Nusbaum C."/>
            <person name="Birren B."/>
        </authorList>
    </citation>
    <scope>NUCLEOTIDE SEQUENCE [LARGE SCALE GENOMIC DNA]</scope>
    <source>
        <strain evidence="4 5">CBS 650.93</strain>
    </source>
</reference>
<name>A0A0D2H886_9EURO</name>
<dbReference type="PANTHER" id="PTHR24321">
    <property type="entry name" value="DEHYDROGENASES, SHORT CHAIN"/>
    <property type="match status" value="1"/>
</dbReference>
<dbReference type="AlphaFoldDB" id="A0A0D2H886"/>
<evidence type="ECO:0000256" key="2">
    <source>
        <dbReference type="ARBA" id="ARBA00022857"/>
    </source>
</evidence>
<proteinExistence type="inferred from homology"/>
<dbReference type="Proteomes" id="UP000053617">
    <property type="component" value="Unassembled WGS sequence"/>
</dbReference>
<comment type="similarity">
    <text evidence="1">Belongs to the short-chain dehydrogenases/reductases (SDR) family.</text>
</comment>
<evidence type="ECO:0000313" key="4">
    <source>
        <dbReference type="EMBL" id="KIX06638.1"/>
    </source>
</evidence>
<dbReference type="VEuPathDB" id="FungiDB:Z518_04614"/>
<evidence type="ECO:0008006" key="6">
    <source>
        <dbReference type="Google" id="ProtNLM"/>
    </source>
</evidence>
<dbReference type="STRING" id="1442369.A0A0D2H886"/>
<dbReference type="InterPro" id="IPR036291">
    <property type="entry name" value="NAD(P)-bd_dom_sf"/>
</dbReference>
<sequence length="257" mass="27289">MKGLEGRRILVAGGATGIGRAIAIRLAEEGSHVVVGDFNQPGVEQTVQDIQAKMSAVKIKAVFFDYSKPDTIRNLVKEAVDFLGGLDGLVNVGVLGGKALTMDVDIPDLDPESWQYIINGDLIGYAVAVQAALPYLKQSGKGSIVNTTSGSIFGGMPFMPAYQAAKAGVLALTKYVAQFHAAEGLRSNCVSPGPILSDAVKEKTPQSHIDGVVPTVPLRRWGQPDEIASLYAYLLSDDASYINGQTWSCCGGKYLRD</sequence>
<dbReference type="CDD" id="cd05233">
    <property type="entry name" value="SDR_c"/>
    <property type="match status" value="1"/>
</dbReference>
<dbReference type="HOGENOM" id="CLU_010194_1_0_1"/>
<gene>
    <name evidence="4" type="ORF">Z518_04614</name>
</gene>
<keyword evidence="5" id="KW-1185">Reference proteome</keyword>
<evidence type="ECO:0000256" key="3">
    <source>
        <dbReference type="ARBA" id="ARBA00023002"/>
    </source>
</evidence>
<keyword evidence="3" id="KW-0560">Oxidoreductase</keyword>
<keyword evidence="2" id="KW-0521">NADP</keyword>